<feature type="transmembrane region" description="Helical" evidence="1">
    <location>
        <begin position="108"/>
        <end position="127"/>
    </location>
</feature>
<gene>
    <name evidence="2" type="ORF">J2Y69_001916</name>
</gene>
<evidence type="ECO:0000256" key="1">
    <source>
        <dbReference type="SAM" id="Phobius"/>
    </source>
</evidence>
<organism evidence="2 3">
    <name type="scientific">Microbacterium resistens</name>
    <dbReference type="NCBI Taxonomy" id="156977"/>
    <lineage>
        <taxon>Bacteria</taxon>
        <taxon>Bacillati</taxon>
        <taxon>Actinomycetota</taxon>
        <taxon>Actinomycetes</taxon>
        <taxon>Micrococcales</taxon>
        <taxon>Microbacteriaceae</taxon>
        <taxon>Microbacterium</taxon>
    </lineage>
</organism>
<keyword evidence="1" id="KW-0472">Membrane</keyword>
<feature type="transmembrane region" description="Helical" evidence="1">
    <location>
        <begin position="76"/>
        <end position="96"/>
    </location>
</feature>
<protein>
    <recommendedName>
        <fullName evidence="4">Signal peptidase I</fullName>
    </recommendedName>
</protein>
<comment type="caution">
    <text evidence="2">The sequence shown here is derived from an EMBL/GenBank/DDBJ whole genome shotgun (WGS) entry which is preliminary data.</text>
</comment>
<accession>A0ABU1SCI0</accession>
<dbReference type="RefSeq" id="WP_310019988.1">
    <property type="nucleotide sequence ID" value="NZ_JAVDUM010000007.1"/>
</dbReference>
<proteinExistence type="predicted"/>
<dbReference type="InterPro" id="IPR043739">
    <property type="entry name" value="DUF5684"/>
</dbReference>
<dbReference type="Proteomes" id="UP001259347">
    <property type="component" value="Unassembled WGS sequence"/>
</dbReference>
<feature type="transmembrane region" description="Helical" evidence="1">
    <location>
        <begin position="20"/>
        <end position="44"/>
    </location>
</feature>
<dbReference type="Pfam" id="PF18936">
    <property type="entry name" value="DUF5684"/>
    <property type="match status" value="1"/>
</dbReference>
<dbReference type="EMBL" id="JAVDUM010000007">
    <property type="protein sequence ID" value="MDR6867315.1"/>
    <property type="molecule type" value="Genomic_DNA"/>
</dbReference>
<evidence type="ECO:0008006" key="4">
    <source>
        <dbReference type="Google" id="ProtNLM"/>
    </source>
</evidence>
<evidence type="ECO:0000313" key="3">
    <source>
        <dbReference type="Proteomes" id="UP001259347"/>
    </source>
</evidence>
<sequence>MLSTIVPFADGGDGLISEVYSGLFSGTVSLWVLAYYVLIVIAMWRVFTKAGYPGILAVIPIVNAIFLVKIAGMSGWLALLYLIPLVNIVFAIVVAVKLGGRFGKGGVFSFFLLWLIPFIGYFIIGLGRAQYRRG</sequence>
<name>A0ABU1SCI0_9MICO</name>
<evidence type="ECO:0000313" key="2">
    <source>
        <dbReference type="EMBL" id="MDR6867315.1"/>
    </source>
</evidence>
<keyword evidence="3" id="KW-1185">Reference proteome</keyword>
<keyword evidence="1" id="KW-1133">Transmembrane helix</keyword>
<keyword evidence="1" id="KW-0812">Transmembrane</keyword>
<feature type="transmembrane region" description="Helical" evidence="1">
    <location>
        <begin position="51"/>
        <end position="70"/>
    </location>
</feature>
<reference evidence="2 3" key="1">
    <citation type="submission" date="2023-07" db="EMBL/GenBank/DDBJ databases">
        <title>Sorghum-associated microbial communities from plants grown in Nebraska, USA.</title>
        <authorList>
            <person name="Schachtman D."/>
        </authorList>
    </citation>
    <scope>NUCLEOTIDE SEQUENCE [LARGE SCALE GENOMIC DNA]</scope>
    <source>
        <strain evidence="2 3">2980</strain>
    </source>
</reference>